<sequence>MTQGGDVDPFHEGTSSKDHEFRVADFEATPSWERDISSLAPFMFNPAELDWKYEEEHQRFTIAIRGGGRVPVQYARDSEGSLHVMSTNEVGLLMYTFVMDQLSVKPPLTPFEMTVLGVLPTMKLFSFFYQLGQNSAGQPWHFAKVIHPFWLEKQNRPLFSFVWSKASQFPSVEEKDIFPQEAGIVKRISQGIEANGCLKIWRCR</sequence>
<name>A0A835C3P5_9FABA</name>
<evidence type="ECO:0000313" key="2">
    <source>
        <dbReference type="Proteomes" id="UP000634136"/>
    </source>
</evidence>
<dbReference type="OrthoDB" id="1436751at2759"/>
<reference evidence="1" key="1">
    <citation type="submission" date="2020-09" db="EMBL/GenBank/DDBJ databases">
        <title>Genome-Enabled Discovery of Anthraquinone Biosynthesis in Senna tora.</title>
        <authorList>
            <person name="Kang S.-H."/>
            <person name="Pandey R.P."/>
            <person name="Lee C.-M."/>
            <person name="Sim J.-S."/>
            <person name="Jeong J.-T."/>
            <person name="Choi B.-S."/>
            <person name="Jung M."/>
            <person name="Ginzburg D."/>
            <person name="Zhao K."/>
            <person name="Won S.Y."/>
            <person name="Oh T.-J."/>
            <person name="Yu Y."/>
            <person name="Kim N.-H."/>
            <person name="Lee O.R."/>
            <person name="Lee T.-H."/>
            <person name="Bashyal P."/>
            <person name="Kim T.-S."/>
            <person name="Lee W.-H."/>
            <person name="Kawkins C."/>
            <person name="Kim C.-K."/>
            <person name="Kim J.S."/>
            <person name="Ahn B.O."/>
            <person name="Rhee S.Y."/>
            <person name="Sohng J.K."/>
        </authorList>
    </citation>
    <scope>NUCLEOTIDE SEQUENCE</scope>
    <source>
        <tissue evidence="1">Leaf</tissue>
    </source>
</reference>
<organism evidence="1 2">
    <name type="scientific">Senna tora</name>
    <dbReference type="NCBI Taxonomy" id="362788"/>
    <lineage>
        <taxon>Eukaryota</taxon>
        <taxon>Viridiplantae</taxon>
        <taxon>Streptophyta</taxon>
        <taxon>Embryophyta</taxon>
        <taxon>Tracheophyta</taxon>
        <taxon>Spermatophyta</taxon>
        <taxon>Magnoliopsida</taxon>
        <taxon>eudicotyledons</taxon>
        <taxon>Gunneridae</taxon>
        <taxon>Pentapetalae</taxon>
        <taxon>rosids</taxon>
        <taxon>fabids</taxon>
        <taxon>Fabales</taxon>
        <taxon>Fabaceae</taxon>
        <taxon>Caesalpinioideae</taxon>
        <taxon>Cassia clade</taxon>
        <taxon>Senna</taxon>
    </lineage>
</organism>
<evidence type="ECO:0000313" key="1">
    <source>
        <dbReference type="EMBL" id="KAF7831824.1"/>
    </source>
</evidence>
<proteinExistence type="predicted"/>
<dbReference type="EMBL" id="JAAIUW010000005">
    <property type="protein sequence ID" value="KAF7831824.1"/>
    <property type="molecule type" value="Genomic_DNA"/>
</dbReference>
<accession>A0A835C3P5</accession>
<dbReference type="AlphaFoldDB" id="A0A835C3P5"/>
<keyword evidence="2" id="KW-1185">Reference proteome</keyword>
<gene>
    <name evidence="1" type="ORF">G2W53_014157</name>
</gene>
<protein>
    <submittedName>
        <fullName evidence="1">Uncharacterized protein</fullName>
    </submittedName>
</protein>
<dbReference type="Proteomes" id="UP000634136">
    <property type="component" value="Unassembled WGS sequence"/>
</dbReference>
<comment type="caution">
    <text evidence="1">The sequence shown here is derived from an EMBL/GenBank/DDBJ whole genome shotgun (WGS) entry which is preliminary data.</text>
</comment>